<evidence type="ECO:0000313" key="5">
    <source>
        <dbReference type="Proteomes" id="UP001501057"/>
    </source>
</evidence>
<evidence type="ECO:0000259" key="3">
    <source>
        <dbReference type="SMART" id="SM00822"/>
    </source>
</evidence>
<accession>A0ABN2JEF3</accession>
<keyword evidence="2" id="KW-0560">Oxidoreductase</keyword>
<dbReference type="PRINTS" id="PR00080">
    <property type="entry name" value="SDRFAMILY"/>
</dbReference>
<dbReference type="Gene3D" id="3.40.50.720">
    <property type="entry name" value="NAD(P)-binding Rossmann-like Domain"/>
    <property type="match status" value="1"/>
</dbReference>
<gene>
    <name evidence="4" type="ORF">GCM10009710_01220</name>
</gene>
<dbReference type="PRINTS" id="PR00081">
    <property type="entry name" value="GDHRDH"/>
</dbReference>
<dbReference type="PANTHER" id="PTHR42760">
    <property type="entry name" value="SHORT-CHAIN DEHYDROGENASES/REDUCTASES FAMILY MEMBER"/>
    <property type="match status" value="1"/>
</dbReference>
<sequence length="251" mass="25880">MSTQFEGRRALVTGAGSGIGAATARLLHRRGGEVVLSDLDLESATAVATDLGERASAVRLDVTDENGWEQLSSSAPFDLLVHSAGAAASSHLADTSLDDFRRMVDVNLTSTFLALRFAARHLNDGGSIVTLSSLRGVLATEGLGSYGAAKFGVRALSRVAALELAARGIRVNSVCPGSIDTPITQTGSGFEQVDITAYVRSIPLQRRGGPDEVAASIAFLLSQDAAYVTGTDFLIDGGTAAGRLAPASTTS</sequence>
<dbReference type="EMBL" id="BAAAME010000001">
    <property type="protein sequence ID" value="GAA1724170.1"/>
    <property type="molecule type" value="Genomic_DNA"/>
</dbReference>
<dbReference type="Pfam" id="PF13561">
    <property type="entry name" value="adh_short_C2"/>
    <property type="match status" value="1"/>
</dbReference>
<dbReference type="SMART" id="SM00822">
    <property type="entry name" value="PKS_KR"/>
    <property type="match status" value="1"/>
</dbReference>
<dbReference type="Proteomes" id="UP001501057">
    <property type="component" value="Unassembled WGS sequence"/>
</dbReference>
<proteinExistence type="inferred from homology"/>
<dbReference type="InterPro" id="IPR020904">
    <property type="entry name" value="Sc_DH/Rdtase_CS"/>
</dbReference>
<comment type="similarity">
    <text evidence="1">Belongs to the short-chain dehydrogenases/reductases (SDR) family.</text>
</comment>
<organism evidence="4 5">
    <name type="scientific">Aeromicrobium alkaliterrae</name>
    <dbReference type="NCBI Taxonomy" id="302168"/>
    <lineage>
        <taxon>Bacteria</taxon>
        <taxon>Bacillati</taxon>
        <taxon>Actinomycetota</taxon>
        <taxon>Actinomycetes</taxon>
        <taxon>Propionibacteriales</taxon>
        <taxon>Nocardioidaceae</taxon>
        <taxon>Aeromicrobium</taxon>
    </lineage>
</organism>
<dbReference type="InterPro" id="IPR036291">
    <property type="entry name" value="NAD(P)-bd_dom_sf"/>
</dbReference>
<dbReference type="SUPFAM" id="SSF51735">
    <property type="entry name" value="NAD(P)-binding Rossmann-fold domains"/>
    <property type="match status" value="1"/>
</dbReference>
<reference evidence="4 5" key="1">
    <citation type="journal article" date="2019" name="Int. J. Syst. Evol. Microbiol.">
        <title>The Global Catalogue of Microorganisms (GCM) 10K type strain sequencing project: providing services to taxonomists for standard genome sequencing and annotation.</title>
        <authorList>
            <consortium name="The Broad Institute Genomics Platform"/>
            <consortium name="The Broad Institute Genome Sequencing Center for Infectious Disease"/>
            <person name="Wu L."/>
            <person name="Ma J."/>
        </authorList>
    </citation>
    <scope>NUCLEOTIDE SEQUENCE [LARGE SCALE GENOMIC DNA]</scope>
    <source>
        <strain evidence="4 5">JCM 13518</strain>
    </source>
</reference>
<name>A0ABN2JEF3_9ACTN</name>
<feature type="domain" description="Ketoreductase" evidence="3">
    <location>
        <begin position="8"/>
        <end position="182"/>
    </location>
</feature>
<dbReference type="InterPro" id="IPR057326">
    <property type="entry name" value="KR_dom"/>
</dbReference>
<keyword evidence="5" id="KW-1185">Reference proteome</keyword>
<comment type="caution">
    <text evidence="4">The sequence shown here is derived from an EMBL/GenBank/DDBJ whole genome shotgun (WGS) entry which is preliminary data.</text>
</comment>
<dbReference type="PROSITE" id="PS00061">
    <property type="entry name" value="ADH_SHORT"/>
    <property type="match status" value="1"/>
</dbReference>
<evidence type="ECO:0000256" key="2">
    <source>
        <dbReference type="ARBA" id="ARBA00023002"/>
    </source>
</evidence>
<dbReference type="CDD" id="cd05233">
    <property type="entry name" value="SDR_c"/>
    <property type="match status" value="1"/>
</dbReference>
<evidence type="ECO:0000313" key="4">
    <source>
        <dbReference type="EMBL" id="GAA1724170.1"/>
    </source>
</evidence>
<dbReference type="PANTHER" id="PTHR42760:SF133">
    <property type="entry name" value="3-OXOACYL-[ACYL-CARRIER-PROTEIN] REDUCTASE"/>
    <property type="match status" value="1"/>
</dbReference>
<dbReference type="InterPro" id="IPR002347">
    <property type="entry name" value="SDR_fam"/>
</dbReference>
<protein>
    <submittedName>
        <fullName evidence="4">SDR family oxidoreductase</fullName>
    </submittedName>
</protein>
<dbReference type="RefSeq" id="WP_344196624.1">
    <property type="nucleotide sequence ID" value="NZ_BAAAME010000001.1"/>
</dbReference>
<evidence type="ECO:0000256" key="1">
    <source>
        <dbReference type="ARBA" id="ARBA00006484"/>
    </source>
</evidence>